<dbReference type="GO" id="GO:0032300">
    <property type="term" value="C:mismatch repair complex"/>
    <property type="evidence" value="ECO:0007669"/>
    <property type="project" value="InterPro"/>
</dbReference>
<dbReference type="GO" id="GO:0005524">
    <property type="term" value="F:ATP binding"/>
    <property type="evidence" value="ECO:0007669"/>
    <property type="project" value="InterPro"/>
</dbReference>
<dbReference type="GO" id="GO:0030983">
    <property type="term" value="F:mismatched DNA binding"/>
    <property type="evidence" value="ECO:0007669"/>
    <property type="project" value="InterPro"/>
</dbReference>
<dbReference type="SUPFAM" id="SSF118116">
    <property type="entry name" value="DNA mismatch repair protein MutL"/>
    <property type="match status" value="1"/>
</dbReference>
<comment type="similarity">
    <text evidence="1 5">Belongs to the DNA mismatch repair MutL/HexB family.</text>
</comment>
<dbReference type="Pfam" id="PF13589">
    <property type="entry name" value="HATPase_c_3"/>
    <property type="match status" value="1"/>
</dbReference>
<dbReference type="HAMAP" id="MF_00149">
    <property type="entry name" value="DNA_mis_repair"/>
    <property type="match status" value="1"/>
</dbReference>
<dbReference type="EMBL" id="MTKO01000041">
    <property type="protein sequence ID" value="RWX47080.1"/>
    <property type="molecule type" value="Genomic_DNA"/>
</dbReference>
<dbReference type="FunFam" id="3.30.565.10:FF:000003">
    <property type="entry name" value="DNA mismatch repair endonuclease MutL"/>
    <property type="match status" value="1"/>
</dbReference>
<feature type="region of interest" description="Disordered" evidence="6">
    <location>
        <begin position="345"/>
        <end position="425"/>
    </location>
</feature>
<dbReference type="InterPro" id="IPR037198">
    <property type="entry name" value="MutL_C_sf"/>
</dbReference>
<dbReference type="Gene3D" id="3.30.1370.100">
    <property type="entry name" value="MutL, C-terminal domain, regulatory subdomain"/>
    <property type="match status" value="1"/>
</dbReference>
<feature type="compositionally biased region" description="Basic and acidic residues" evidence="6">
    <location>
        <begin position="412"/>
        <end position="421"/>
    </location>
</feature>
<evidence type="ECO:0000313" key="10">
    <source>
        <dbReference type="Proteomes" id="UP000287853"/>
    </source>
</evidence>
<dbReference type="CDD" id="cd00782">
    <property type="entry name" value="MutL_Trans"/>
    <property type="match status" value="1"/>
</dbReference>
<evidence type="ECO:0000256" key="5">
    <source>
        <dbReference type="HAMAP-Rule" id="MF_00149"/>
    </source>
</evidence>
<feature type="domain" description="DNA mismatch repair protein S5" evidence="8">
    <location>
        <begin position="208"/>
        <end position="327"/>
    </location>
</feature>
<dbReference type="SMART" id="SM01340">
    <property type="entry name" value="DNA_mis_repair"/>
    <property type="match status" value="1"/>
</dbReference>
<dbReference type="Pfam" id="PF01119">
    <property type="entry name" value="DNA_mis_repair"/>
    <property type="match status" value="1"/>
</dbReference>
<name>A0A3S3R0B8_9BACT</name>
<comment type="caution">
    <text evidence="9">The sequence shown here is derived from an EMBL/GenBank/DDBJ whole genome shotgun (WGS) entry which is preliminary data.</text>
</comment>
<keyword evidence="3 5" id="KW-0227">DNA damage</keyword>
<evidence type="ECO:0000256" key="2">
    <source>
        <dbReference type="ARBA" id="ARBA00021975"/>
    </source>
</evidence>
<dbReference type="GO" id="GO:0006298">
    <property type="term" value="P:mismatch repair"/>
    <property type="evidence" value="ECO:0007669"/>
    <property type="project" value="UniProtKB-UniRule"/>
</dbReference>
<dbReference type="InterPro" id="IPR002099">
    <property type="entry name" value="MutL/Mlh/PMS"/>
</dbReference>
<dbReference type="AlphaFoldDB" id="A0A3S3R0B8"/>
<dbReference type="InterPro" id="IPR013507">
    <property type="entry name" value="DNA_mismatch_S5_2-like"/>
</dbReference>
<dbReference type="GO" id="GO:0140664">
    <property type="term" value="F:ATP-dependent DNA damage sensor activity"/>
    <property type="evidence" value="ECO:0007669"/>
    <property type="project" value="InterPro"/>
</dbReference>
<dbReference type="CDD" id="cd16926">
    <property type="entry name" value="HATPase_MutL-MLH-PMS-like"/>
    <property type="match status" value="1"/>
</dbReference>
<evidence type="ECO:0000313" key="9">
    <source>
        <dbReference type="EMBL" id="RWX47080.1"/>
    </source>
</evidence>
<comment type="function">
    <text evidence="5">This protein is involved in the repair of mismatches in DNA. It is required for dam-dependent methyl-directed DNA mismatch repair. May act as a 'molecular matchmaker', a protein that promotes the formation of a stable complex between two or more DNA-binding proteins in an ATP-dependent manner without itself being part of a final effector complex.</text>
</comment>
<evidence type="ECO:0000256" key="3">
    <source>
        <dbReference type="ARBA" id="ARBA00022763"/>
    </source>
</evidence>
<dbReference type="InterPro" id="IPR042120">
    <property type="entry name" value="MutL_C_dimsub"/>
</dbReference>
<dbReference type="PANTHER" id="PTHR10073:SF12">
    <property type="entry name" value="DNA MISMATCH REPAIR PROTEIN MLH1"/>
    <property type="match status" value="1"/>
</dbReference>
<dbReference type="InterPro" id="IPR014721">
    <property type="entry name" value="Ribsml_uS5_D2-typ_fold_subgr"/>
</dbReference>
<dbReference type="PROSITE" id="PS00058">
    <property type="entry name" value="DNA_MISMATCH_REPAIR_1"/>
    <property type="match status" value="1"/>
</dbReference>
<protein>
    <recommendedName>
        <fullName evidence="2 5">DNA mismatch repair protein MutL</fullName>
    </recommendedName>
</protein>
<dbReference type="InterPro" id="IPR038973">
    <property type="entry name" value="MutL/Mlh/Pms-like"/>
</dbReference>
<dbReference type="SUPFAM" id="SSF55874">
    <property type="entry name" value="ATPase domain of HSP90 chaperone/DNA topoisomerase II/histidine kinase"/>
    <property type="match status" value="1"/>
</dbReference>
<dbReference type="GO" id="GO:0016887">
    <property type="term" value="F:ATP hydrolysis activity"/>
    <property type="evidence" value="ECO:0007669"/>
    <property type="project" value="InterPro"/>
</dbReference>
<dbReference type="SMART" id="SM00853">
    <property type="entry name" value="MutL_C"/>
    <property type="match status" value="1"/>
</dbReference>
<accession>A0A3S3R0B8</accession>
<dbReference type="InterPro" id="IPR042121">
    <property type="entry name" value="MutL_C_regsub"/>
</dbReference>
<proteinExistence type="inferred from homology"/>
<dbReference type="InterPro" id="IPR020568">
    <property type="entry name" value="Ribosomal_Su5_D2-typ_SF"/>
</dbReference>
<keyword evidence="10" id="KW-1185">Reference proteome</keyword>
<dbReference type="Gene3D" id="3.30.565.10">
    <property type="entry name" value="Histidine kinase-like ATPase, C-terminal domain"/>
    <property type="match status" value="1"/>
</dbReference>
<evidence type="ECO:0000256" key="1">
    <source>
        <dbReference type="ARBA" id="ARBA00006082"/>
    </source>
</evidence>
<feature type="compositionally biased region" description="Polar residues" evidence="6">
    <location>
        <begin position="353"/>
        <end position="368"/>
    </location>
</feature>
<evidence type="ECO:0000256" key="4">
    <source>
        <dbReference type="ARBA" id="ARBA00023204"/>
    </source>
</evidence>
<keyword evidence="4 5" id="KW-0234">DNA repair</keyword>
<evidence type="ECO:0000256" key="6">
    <source>
        <dbReference type="SAM" id="MobiDB-lite"/>
    </source>
</evidence>
<dbReference type="InterPro" id="IPR020667">
    <property type="entry name" value="DNA_mismatch_repair_MutL"/>
</dbReference>
<dbReference type="Pfam" id="PF08676">
    <property type="entry name" value="MutL_C"/>
    <property type="match status" value="1"/>
</dbReference>
<evidence type="ECO:0000259" key="7">
    <source>
        <dbReference type="SMART" id="SM00853"/>
    </source>
</evidence>
<evidence type="ECO:0000259" key="8">
    <source>
        <dbReference type="SMART" id="SM01340"/>
    </source>
</evidence>
<feature type="domain" description="MutL C-terminal dimerisation" evidence="7">
    <location>
        <begin position="501"/>
        <end position="619"/>
    </location>
</feature>
<dbReference type="InterPro" id="IPR014762">
    <property type="entry name" value="DNA_mismatch_repair_CS"/>
</dbReference>
<dbReference type="Proteomes" id="UP000287853">
    <property type="component" value="Unassembled WGS sequence"/>
</dbReference>
<dbReference type="Gene3D" id="3.30.1540.20">
    <property type="entry name" value="MutL, C-terminal domain, dimerisation subdomain"/>
    <property type="match status" value="1"/>
</dbReference>
<dbReference type="InterPro" id="IPR014790">
    <property type="entry name" value="MutL_C"/>
</dbReference>
<dbReference type="NCBIfam" id="TIGR00585">
    <property type="entry name" value="mutl"/>
    <property type="match status" value="1"/>
</dbReference>
<dbReference type="InterPro" id="IPR036890">
    <property type="entry name" value="HATPase_C_sf"/>
</dbReference>
<sequence length="674" mass="75710">MSKIRVLSDHLANQIAAGEVVERPASVVKELLENALDAGADRVNIQVEGDGTRLIRVVDNGVGMDQDDVLLCLERHATSKLIEESQLGAITTLGFRGEALPSIASVSRMSLLSRLHTAEIGTRAEIRYGALHDLHDDGCACGTIIEVRNLFGNLPARKKFLKTKRTELFHIEEVIRNQALAHPDIAFSLQVDGRKTITLAAADQEQRVRDIFRYPGKMLDISSGSRHDGQYSLNVNGFLLLPDATSTARLRILVNNRPVQDQIIRYAAAEGLKGLLMKGQQPAGVLLLDLDSQLVDINVHPAKREIRFRNSNEVRRILVHAVSEAVLRHQEEMRSELFVSSKAGNKIEKSENNDSSPGSRESWLGNSESRQDDSGDQGEWGWSAAPSFLPPELSNKDQKSIVSGPGQYPVQNKDEARESGQVERQVYSAEPLPFASFSVTGSEGEELKGQGGLVSKQPDQQLEQYPEQRDQRYNEQAGERQINLQDDLQTEQQLGYSGLRLIGQFFNLYLLCEHDEQLVVIDQHAAHERILYQQLRSAYEQQAVAVQNLLFPVTVELGLIMLIPWSRRLRRSRPWVLRLSFSATPLGLSRPFRLWLVRCLHRRSCLISLTGSLPALEPLAQKLCQNVLTICWLLWPARLLLNQEIGYIQKRCSPFFGRWNRVSFFLTVLTGGRF</sequence>
<dbReference type="SUPFAM" id="SSF54211">
    <property type="entry name" value="Ribosomal protein S5 domain 2-like"/>
    <property type="match status" value="1"/>
</dbReference>
<organism evidence="9 10">
    <name type="scientific">Candidatus Electrothrix aarhusensis</name>
    <dbReference type="NCBI Taxonomy" id="1859131"/>
    <lineage>
        <taxon>Bacteria</taxon>
        <taxon>Pseudomonadati</taxon>
        <taxon>Thermodesulfobacteriota</taxon>
        <taxon>Desulfobulbia</taxon>
        <taxon>Desulfobulbales</taxon>
        <taxon>Desulfobulbaceae</taxon>
        <taxon>Candidatus Electrothrix</taxon>
    </lineage>
</organism>
<dbReference type="Gene3D" id="3.30.230.10">
    <property type="match status" value="1"/>
</dbReference>
<dbReference type="PANTHER" id="PTHR10073">
    <property type="entry name" value="DNA MISMATCH REPAIR PROTEIN MLH, PMS, MUTL"/>
    <property type="match status" value="1"/>
</dbReference>
<gene>
    <name evidence="5" type="primary">mutL</name>
    <name evidence="9" type="ORF">H206_00120</name>
</gene>
<reference evidence="9 10" key="1">
    <citation type="submission" date="2017-01" db="EMBL/GenBank/DDBJ databases">
        <title>The cable genome- insights into the physiology and evolution of filamentous bacteria capable of sulfide oxidation via long distance electron transfer.</title>
        <authorList>
            <person name="Schreiber L."/>
            <person name="Bjerg J.T."/>
            <person name="Boggild A."/>
            <person name="Van De Vossenberg J."/>
            <person name="Meysman F."/>
            <person name="Nielsen L.P."/>
            <person name="Schramm A."/>
            <person name="Kjeldsen K.U."/>
        </authorList>
    </citation>
    <scope>NUCLEOTIDE SEQUENCE [LARGE SCALE GENOMIC DNA]</scope>
    <source>
        <strain evidence="9">MCF</strain>
    </source>
</reference>